<protein>
    <submittedName>
        <fullName evidence="1">Uncharacterized protein</fullName>
    </submittedName>
</protein>
<gene>
    <name evidence="1" type="ORF">CCAX7_54600</name>
</gene>
<proteinExistence type="predicted"/>
<dbReference type="EMBL" id="AP025739">
    <property type="protein sequence ID" value="BDI33409.1"/>
    <property type="molecule type" value="Genomic_DNA"/>
</dbReference>
<evidence type="ECO:0000313" key="1">
    <source>
        <dbReference type="EMBL" id="BDI33409.1"/>
    </source>
</evidence>
<sequence>MAIAFNVSGAINLFAAIIVDVLTIAGETVTALPQITSVQQVEFEGASLPLTVLEYGDAVSEQQGTGELISVPITVHHIRALEAGTGNAADTILARLQAIAQRVRSDYRLQSVTVMGSPYIEGVEEISMALGDKSEMQKMLNGTDQQESLAAASLGVVVKWFEYWT</sequence>
<organism evidence="1 2">
    <name type="scientific">Capsulimonas corticalis</name>
    <dbReference type="NCBI Taxonomy" id="2219043"/>
    <lineage>
        <taxon>Bacteria</taxon>
        <taxon>Bacillati</taxon>
        <taxon>Armatimonadota</taxon>
        <taxon>Armatimonadia</taxon>
        <taxon>Capsulimonadales</taxon>
        <taxon>Capsulimonadaceae</taxon>
        <taxon>Capsulimonas</taxon>
    </lineage>
</organism>
<name>A0A402D5Z8_9BACT</name>
<dbReference type="Proteomes" id="UP000287394">
    <property type="component" value="Chromosome"/>
</dbReference>
<reference evidence="1 2" key="1">
    <citation type="journal article" date="2019" name="Int. J. Syst. Evol. Microbiol.">
        <title>Capsulimonas corticalis gen. nov., sp. nov., an aerobic capsulated bacterium, of a novel bacterial order, Capsulimonadales ord. nov., of the class Armatimonadia of the phylum Armatimonadetes.</title>
        <authorList>
            <person name="Li J."/>
            <person name="Kudo C."/>
            <person name="Tonouchi A."/>
        </authorList>
    </citation>
    <scope>NUCLEOTIDE SEQUENCE [LARGE SCALE GENOMIC DNA]</scope>
    <source>
        <strain evidence="1 2">AX-7</strain>
    </source>
</reference>
<dbReference type="KEGG" id="ccot:CCAX7_54600"/>
<dbReference type="RefSeq" id="WP_119324842.1">
    <property type="nucleotide sequence ID" value="NZ_AP025739.1"/>
</dbReference>
<dbReference type="AlphaFoldDB" id="A0A402D5Z8"/>
<evidence type="ECO:0000313" key="2">
    <source>
        <dbReference type="Proteomes" id="UP000287394"/>
    </source>
</evidence>
<keyword evidence="2" id="KW-1185">Reference proteome</keyword>
<accession>A0A402D5Z8</accession>